<proteinExistence type="predicted"/>
<keyword evidence="3" id="KW-1185">Reference proteome</keyword>
<sequence length="174" mass="18835">MPMTTQDPPVTPTTITATMDGGQNHDNTEILQSISEIFHATSNHFSSDTVNMNDFQTRFILQCLHSLESVVLPDKEPTIAFQDLLPSVDSRVTRVGEYAENGSANHFPSSLHAGLGSTAPSFTTGTTASQSTTGEVPTFDFVNESPPSVTLSNEHDLSYMGVWMYSDDASEGRS</sequence>
<name>A0A3N4IAG9_ASCIM</name>
<dbReference type="EMBL" id="ML119682">
    <property type="protein sequence ID" value="RPA81130.1"/>
    <property type="molecule type" value="Genomic_DNA"/>
</dbReference>
<evidence type="ECO:0000313" key="3">
    <source>
        <dbReference type="Proteomes" id="UP000275078"/>
    </source>
</evidence>
<dbReference type="AlphaFoldDB" id="A0A3N4IAG9"/>
<reference evidence="2 3" key="1">
    <citation type="journal article" date="2018" name="Nat. Ecol. Evol.">
        <title>Pezizomycetes genomes reveal the molecular basis of ectomycorrhizal truffle lifestyle.</title>
        <authorList>
            <person name="Murat C."/>
            <person name="Payen T."/>
            <person name="Noel B."/>
            <person name="Kuo A."/>
            <person name="Morin E."/>
            <person name="Chen J."/>
            <person name="Kohler A."/>
            <person name="Krizsan K."/>
            <person name="Balestrini R."/>
            <person name="Da Silva C."/>
            <person name="Montanini B."/>
            <person name="Hainaut M."/>
            <person name="Levati E."/>
            <person name="Barry K.W."/>
            <person name="Belfiori B."/>
            <person name="Cichocki N."/>
            <person name="Clum A."/>
            <person name="Dockter R.B."/>
            <person name="Fauchery L."/>
            <person name="Guy J."/>
            <person name="Iotti M."/>
            <person name="Le Tacon F."/>
            <person name="Lindquist E.A."/>
            <person name="Lipzen A."/>
            <person name="Malagnac F."/>
            <person name="Mello A."/>
            <person name="Molinier V."/>
            <person name="Miyauchi S."/>
            <person name="Poulain J."/>
            <person name="Riccioni C."/>
            <person name="Rubini A."/>
            <person name="Sitrit Y."/>
            <person name="Splivallo R."/>
            <person name="Traeger S."/>
            <person name="Wang M."/>
            <person name="Zifcakova L."/>
            <person name="Wipf D."/>
            <person name="Zambonelli A."/>
            <person name="Paolocci F."/>
            <person name="Nowrousian M."/>
            <person name="Ottonello S."/>
            <person name="Baldrian P."/>
            <person name="Spatafora J.W."/>
            <person name="Henrissat B."/>
            <person name="Nagy L.G."/>
            <person name="Aury J.M."/>
            <person name="Wincker P."/>
            <person name="Grigoriev I.V."/>
            <person name="Bonfante P."/>
            <person name="Martin F.M."/>
        </authorList>
    </citation>
    <scope>NUCLEOTIDE SEQUENCE [LARGE SCALE GENOMIC DNA]</scope>
    <source>
        <strain evidence="2 3">RN42</strain>
    </source>
</reference>
<feature type="region of interest" description="Disordered" evidence="1">
    <location>
        <begin position="1"/>
        <end position="26"/>
    </location>
</feature>
<accession>A0A3N4IAG9</accession>
<feature type="compositionally biased region" description="Polar residues" evidence="1">
    <location>
        <begin position="1"/>
        <end position="17"/>
    </location>
</feature>
<dbReference type="Proteomes" id="UP000275078">
    <property type="component" value="Unassembled WGS sequence"/>
</dbReference>
<evidence type="ECO:0000256" key="1">
    <source>
        <dbReference type="SAM" id="MobiDB-lite"/>
    </source>
</evidence>
<organism evidence="2 3">
    <name type="scientific">Ascobolus immersus RN42</name>
    <dbReference type="NCBI Taxonomy" id="1160509"/>
    <lineage>
        <taxon>Eukaryota</taxon>
        <taxon>Fungi</taxon>
        <taxon>Dikarya</taxon>
        <taxon>Ascomycota</taxon>
        <taxon>Pezizomycotina</taxon>
        <taxon>Pezizomycetes</taxon>
        <taxon>Pezizales</taxon>
        <taxon>Ascobolaceae</taxon>
        <taxon>Ascobolus</taxon>
    </lineage>
</organism>
<evidence type="ECO:0000313" key="2">
    <source>
        <dbReference type="EMBL" id="RPA81130.1"/>
    </source>
</evidence>
<protein>
    <submittedName>
        <fullName evidence="2">Uncharacterized protein</fullName>
    </submittedName>
</protein>
<gene>
    <name evidence="2" type="ORF">BJ508DRAFT_376660</name>
</gene>